<sequence length="106" mass="12293">MKNPPVRSDISHEALGFLLLQYRASLLMENPPSPGAQTYLDEPVLHCLILVQLIKILSRHGVPLLCQFFLEKNSFKKNTWYTALPYVQRWQLFMLSVLSVTVCYRI</sequence>
<evidence type="ECO:0000313" key="1">
    <source>
        <dbReference type="EMBL" id="PUZ68891.1"/>
    </source>
</evidence>
<keyword evidence="2" id="KW-1185">Reference proteome</keyword>
<proteinExistence type="predicted"/>
<organism evidence="1 2">
    <name type="scientific">Panicum hallii var. hallii</name>
    <dbReference type="NCBI Taxonomy" id="1504633"/>
    <lineage>
        <taxon>Eukaryota</taxon>
        <taxon>Viridiplantae</taxon>
        <taxon>Streptophyta</taxon>
        <taxon>Embryophyta</taxon>
        <taxon>Tracheophyta</taxon>
        <taxon>Spermatophyta</taxon>
        <taxon>Magnoliopsida</taxon>
        <taxon>Liliopsida</taxon>
        <taxon>Poales</taxon>
        <taxon>Poaceae</taxon>
        <taxon>PACMAD clade</taxon>
        <taxon>Panicoideae</taxon>
        <taxon>Panicodae</taxon>
        <taxon>Paniceae</taxon>
        <taxon>Panicinae</taxon>
        <taxon>Panicum</taxon>
        <taxon>Panicum sect. Panicum</taxon>
    </lineage>
</organism>
<dbReference type="Gramene" id="PUZ68891">
    <property type="protein sequence ID" value="PUZ68891"/>
    <property type="gene ID" value="GQ55_2G064900"/>
</dbReference>
<dbReference type="AlphaFoldDB" id="A0A2T7EM40"/>
<evidence type="ECO:0000313" key="2">
    <source>
        <dbReference type="Proteomes" id="UP000244336"/>
    </source>
</evidence>
<gene>
    <name evidence="1" type="ORF">GQ55_2G064900</name>
</gene>
<reference evidence="1 2" key="1">
    <citation type="submission" date="2018-04" db="EMBL/GenBank/DDBJ databases">
        <title>WGS assembly of Panicum hallii var. hallii HAL2.</title>
        <authorList>
            <person name="Lovell J."/>
            <person name="Jenkins J."/>
            <person name="Lowry D."/>
            <person name="Mamidi S."/>
            <person name="Sreedasyam A."/>
            <person name="Weng X."/>
            <person name="Barry K."/>
            <person name="Bonette J."/>
            <person name="Campitelli B."/>
            <person name="Daum C."/>
            <person name="Gordon S."/>
            <person name="Gould B."/>
            <person name="Lipzen A."/>
            <person name="MacQueen A."/>
            <person name="Palacio-Mejia J."/>
            <person name="Plott C."/>
            <person name="Shakirov E."/>
            <person name="Shu S."/>
            <person name="Yoshinaga Y."/>
            <person name="Zane M."/>
            <person name="Rokhsar D."/>
            <person name="Grimwood J."/>
            <person name="Schmutz J."/>
            <person name="Juenger T."/>
        </authorList>
    </citation>
    <scope>NUCLEOTIDE SEQUENCE [LARGE SCALE GENOMIC DNA]</scope>
    <source>
        <strain evidence="2">cv. HAL2</strain>
    </source>
</reference>
<protein>
    <submittedName>
        <fullName evidence="1">Uncharacterized protein</fullName>
    </submittedName>
</protein>
<name>A0A2T7EM40_9POAL</name>
<dbReference type="EMBL" id="CM009750">
    <property type="protein sequence ID" value="PUZ68891.1"/>
    <property type="molecule type" value="Genomic_DNA"/>
</dbReference>
<dbReference type="Proteomes" id="UP000244336">
    <property type="component" value="Chromosome 2"/>
</dbReference>
<accession>A0A2T7EM40</accession>